<organism evidence="2 3">
    <name type="scientific">Sphingomonas citri</name>
    <dbReference type="NCBI Taxonomy" id="2862499"/>
    <lineage>
        <taxon>Bacteria</taxon>
        <taxon>Pseudomonadati</taxon>
        <taxon>Pseudomonadota</taxon>
        <taxon>Alphaproteobacteria</taxon>
        <taxon>Sphingomonadales</taxon>
        <taxon>Sphingomonadaceae</taxon>
        <taxon>Sphingomonas</taxon>
    </lineage>
</organism>
<gene>
    <name evidence="2" type="ORF">KZ820_11225</name>
</gene>
<evidence type="ECO:0000313" key="2">
    <source>
        <dbReference type="EMBL" id="MBW6531306.1"/>
    </source>
</evidence>
<name>A0ABS7BP20_9SPHN</name>
<dbReference type="Proteomes" id="UP000759103">
    <property type="component" value="Unassembled WGS sequence"/>
</dbReference>
<comment type="caution">
    <text evidence="2">The sequence shown here is derived from an EMBL/GenBank/DDBJ whole genome shotgun (WGS) entry which is preliminary data.</text>
</comment>
<dbReference type="EMBL" id="JAHXZN010000003">
    <property type="protein sequence ID" value="MBW6531306.1"/>
    <property type="molecule type" value="Genomic_DNA"/>
</dbReference>
<protein>
    <submittedName>
        <fullName evidence="2">Uncharacterized protein</fullName>
    </submittedName>
</protein>
<reference evidence="2 3" key="1">
    <citation type="submission" date="2021-07" db="EMBL/GenBank/DDBJ databases">
        <title>Sphingomonas sp.</title>
        <authorList>
            <person name="Feng G."/>
            <person name="Li J."/>
            <person name="Pan M."/>
        </authorList>
    </citation>
    <scope>NUCLEOTIDE SEQUENCE [LARGE SCALE GENOMIC DNA]</scope>
    <source>
        <strain evidence="2 3">RRHST34</strain>
    </source>
</reference>
<feature type="transmembrane region" description="Helical" evidence="1">
    <location>
        <begin position="15"/>
        <end position="48"/>
    </location>
</feature>
<keyword evidence="1" id="KW-0472">Membrane</keyword>
<keyword evidence="1" id="KW-0812">Transmembrane</keyword>
<dbReference type="RefSeq" id="WP_219748709.1">
    <property type="nucleotide sequence ID" value="NZ_JAHXZN010000003.1"/>
</dbReference>
<evidence type="ECO:0000313" key="3">
    <source>
        <dbReference type="Proteomes" id="UP000759103"/>
    </source>
</evidence>
<evidence type="ECO:0000256" key="1">
    <source>
        <dbReference type="SAM" id="Phobius"/>
    </source>
</evidence>
<sequence>MIHLSVALGRFFEALFYAILRVAGGIAVSVIGIALLGGAAFLVARLLLARGRR</sequence>
<keyword evidence="1" id="KW-1133">Transmembrane helix</keyword>
<keyword evidence="3" id="KW-1185">Reference proteome</keyword>
<proteinExistence type="predicted"/>
<accession>A0ABS7BP20</accession>